<dbReference type="PROSITE" id="PS51257">
    <property type="entry name" value="PROKAR_LIPOPROTEIN"/>
    <property type="match status" value="1"/>
</dbReference>
<organism evidence="3 4">
    <name type="scientific">Zestomonas carbonaria</name>
    <dbReference type="NCBI Taxonomy" id="2762745"/>
    <lineage>
        <taxon>Bacteria</taxon>
        <taxon>Pseudomonadati</taxon>
        <taxon>Pseudomonadota</taxon>
        <taxon>Gammaproteobacteria</taxon>
        <taxon>Pseudomonadales</taxon>
        <taxon>Pseudomonadaceae</taxon>
        <taxon>Zestomonas</taxon>
    </lineage>
</organism>
<dbReference type="RefSeq" id="WP_187673213.1">
    <property type="nucleotide sequence ID" value="NZ_CAJFCI010000080.1"/>
</dbReference>
<dbReference type="InterPro" id="IPR044094">
    <property type="entry name" value="AtsA-like_MBL-fold"/>
</dbReference>
<keyword evidence="1 3" id="KW-0378">Hydrolase</keyword>
<proteinExistence type="predicted"/>
<dbReference type="Gene3D" id="3.60.15.10">
    <property type="entry name" value="Ribonuclease Z/Hydroxyacylglutathione hydrolase-like"/>
    <property type="match status" value="1"/>
</dbReference>
<dbReference type="InterPro" id="IPR001279">
    <property type="entry name" value="Metallo-B-lactamas"/>
</dbReference>
<dbReference type="AlphaFoldDB" id="A0A7U7ERY1"/>
<evidence type="ECO:0000313" key="4">
    <source>
        <dbReference type="Proteomes" id="UP000583387"/>
    </source>
</evidence>
<sequence length="338" mass="37277">MRTLTKLAALTLLALSLGGCERLQEAFIDTKVKDQTDYSLVQDLSTIRVILCGTGSPQAGSPRGQACTLVAAGGLLFLFDAGENALRNVENNHVPLTALTRVFITHWHSDHFNGLGGLINHTWNSGRQQPFEVYGPPGVERVVQGLAMAYENDVGFRSAHKQPATSPELAFAEPHEVRIAPDQEFTRVFEQNGVTIDAYRVDHHPVDPAYGYVLRYQGKKLFISGDTRVTERYLPAMQDADLVVHEAINSHLINMAAAAFKRTDQHARAEQATRVLSYHADTLALAQLAEKANVRHLVLTHLIPSPTDFVSRRLFVSGMAERFSGVITLGEDAMDIRL</sequence>
<accession>A0A7U7ERY1</accession>
<dbReference type="SUPFAM" id="SSF56281">
    <property type="entry name" value="Metallo-hydrolase/oxidoreductase"/>
    <property type="match status" value="1"/>
</dbReference>
<protein>
    <submittedName>
        <fullName evidence="3">Ribonuclease BN</fullName>
        <ecNumber evidence="3">3.1.26.11</ecNumber>
    </submittedName>
</protein>
<dbReference type="PANTHER" id="PTHR46018:SF2">
    <property type="entry name" value="ZINC PHOSPHODIESTERASE ELAC PROTEIN 1"/>
    <property type="match status" value="1"/>
</dbReference>
<gene>
    <name evidence="3" type="primary">rbn_3</name>
    <name evidence="3" type="ORF">PSEWESI4_04222</name>
</gene>
<dbReference type="EMBL" id="CAJFCI010000080">
    <property type="protein sequence ID" value="CAD5109906.1"/>
    <property type="molecule type" value="Genomic_DNA"/>
</dbReference>
<evidence type="ECO:0000259" key="2">
    <source>
        <dbReference type="SMART" id="SM00849"/>
    </source>
</evidence>
<keyword evidence="4" id="KW-1185">Reference proteome</keyword>
<dbReference type="Pfam" id="PF23023">
    <property type="entry name" value="Anti-Pycsar_Apyc1"/>
    <property type="match status" value="1"/>
</dbReference>
<dbReference type="GO" id="GO:0042781">
    <property type="term" value="F:3'-tRNA processing endoribonuclease activity"/>
    <property type="evidence" value="ECO:0007669"/>
    <property type="project" value="UniProtKB-EC"/>
</dbReference>
<name>A0A7U7ERY1_9GAMM</name>
<comment type="caution">
    <text evidence="3">The sequence shown here is derived from an EMBL/GenBank/DDBJ whole genome shotgun (WGS) entry which is preliminary data.</text>
</comment>
<evidence type="ECO:0000256" key="1">
    <source>
        <dbReference type="ARBA" id="ARBA00022801"/>
    </source>
</evidence>
<feature type="domain" description="Metallo-beta-lactamase" evidence="2">
    <location>
        <begin position="64"/>
        <end position="279"/>
    </location>
</feature>
<dbReference type="EC" id="3.1.26.11" evidence="3"/>
<reference evidence="3 4" key="1">
    <citation type="submission" date="2020-08" db="EMBL/GenBank/DDBJ databases">
        <authorList>
            <person name="Criscuolo A."/>
        </authorList>
    </citation>
    <scope>NUCLEOTIDE SEQUENCE [LARGE SCALE GENOMIC DNA]</scope>
    <source>
        <strain evidence="3">CIP111764</strain>
    </source>
</reference>
<dbReference type="Proteomes" id="UP000583387">
    <property type="component" value="Unassembled WGS sequence"/>
</dbReference>
<dbReference type="InterPro" id="IPR036866">
    <property type="entry name" value="RibonucZ/Hydroxyglut_hydro"/>
</dbReference>
<dbReference type="CDD" id="cd07719">
    <property type="entry name" value="arylsulfatase_AtsA-like_MBL-fold"/>
    <property type="match status" value="1"/>
</dbReference>
<evidence type="ECO:0000313" key="3">
    <source>
        <dbReference type="EMBL" id="CAD5109906.1"/>
    </source>
</evidence>
<dbReference type="PANTHER" id="PTHR46018">
    <property type="entry name" value="ZINC PHOSPHODIESTERASE ELAC PROTEIN 1"/>
    <property type="match status" value="1"/>
</dbReference>
<dbReference type="SMART" id="SM00849">
    <property type="entry name" value="Lactamase_B"/>
    <property type="match status" value="1"/>
</dbReference>